<feature type="region of interest" description="Disordered" evidence="1">
    <location>
        <begin position="1"/>
        <end position="32"/>
    </location>
</feature>
<dbReference type="AlphaFoldDB" id="A0A246RS72"/>
<evidence type="ECO:0000313" key="2">
    <source>
        <dbReference type="EMBL" id="OWV11972.1"/>
    </source>
</evidence>
<dbReference type="SUPFAM" id="SSF109998">
    <property type="entry name" value="Triger factor/SurA peptide-binding domain-like"/>
    <property type="match status" value="1"/>
</dbReference>
<gene>
    <name evidence="2" type="ORF">B5D80_03425</name>
</gene>
<dbReference type="InterPro" id="IPR027304">
    <property type="entry name" value="Trigger_fact/SurA_dom_sf"/>
</dbReference>
<dbReference type="InterPro" id="IPR030985">
    <property type="entry name" value="PpiC-rel_mature"/>
</dbReference>
<dbReference type="Gene3D" id="1.10.4030.10">
    <property type="entry name" value="Porin chaperone SurA, peptide-binding domain"/>
    <property type="match status" value="1"/>
</dbReference>
<evidence type="ECO:0000256" key="1">
    <source>
        <dbReference type="SAM" id="MobiDB-lite"/>
    </source>
</evidence>
<name>A0A246RS72_9ACTN</name>
<keyword evidence="3" id="KW-1185">Reference proteome</keyword>
<comment type="caution">
    <text evidence="2">The sequence shown here is derived from an EMBL/GenBank/DDBJ whole genome shotgun (WGS) entry which is preliminary data.</text>
</comment>
<proteinExistence type="predicted"/>
<organism evidence="2 3">
    <name type="scientific">Micromonospora wenchangensis</name>
    <dbReference type="NCBI Taxonomy" id="1185415"/>
    <lineage>
        <taxon>Bacteria</taxon>
        <taxon>Bacillati</taxon>
        <taxon>Actinomycetota</taxon>
        <taxon>Actinomycetes</taxon>
        <taxon>Micromonosporales</taxon>
        <taxon>Micromonosporaceae</taxon>
        <taxon>Micromonospora</taxon>
    </lineage>
</organism>
<protein>
    <submittedName>
        <fullName evidence="2">Uncharacterized protein</fullName>
    </submittedName>
</protein>
<sequence length="359" mass="39309">MGGGGDRAAHHRRRGRPAHHARPHQRSHHVTTLDPALLDAAVTLVRELTVDRAGLPEARRRLTPLRERWPGADPAVVRDEEVADGSVSFDVLLREPAGTVSVAYSPTPALPWPLRGAVRHSDHHLARVGTRTLRVGEALTALDFLWYDHEVLARLVDTGLVAEELEQHPVEVDDDELQAAADAYRRAKGLLDAESTARWLADRGLTAEDFADLIAHTVAVARLRARVVGDRLPEWFAAHRSTFDRLLIAWTAEGTPPADRATALAAVADAVRAGRAAGTLRTVAVAAPPELRDATGPVPTTIAGTAVTAVVVDREPAVLDDDTRALVERAMFDEWLAQRRAGTDVEWFWLPRDRTTRVR</sequence>
<reference evidence="2 3" key="1">
    <citation type="submission" date="2017-03" db="EMBL/GenBank/DDBJ databases">
        <title>Whole genome sequence of Micromonospora wenchangensis, isolated from mangrove soil.</title>
        <authorList>
            <person name="Yang H."/>
        </authorList>
    </citation>
    <scope>NUCLEOTIDE SEQUENCE [LARGE SCALE GENOMIC DNA]</scope>
    <source>
        <strain evidence="2 3">CCTCC AA 2012002</strain>
    </source>
</reference>
<dbReference type="Proteomes" id="UP000197174">
    <property type="component" value="Unassembled WGS sequence"/>
</dbReference>
<dbReference type="NCBIfam" id="TIGR04500">
    <property type="entry name" value="PpiC_rel_mature"/>
    <property type="match status" value="1"/>
</dbReference>
<feature type="compositionally biased region" description="Basic residues" evidence="1">
    <location>
        <begin position="9"/>
        <end position="29"/>
    </location>
</feature>
<evidence type="ECO:0000313" key="3">
    <source>
        <dbReference type="Proteomes" id="UP000197174"/>
    </source>
</evidence>
<dbReference type="EMBL" id="MZMV01000004">
    <property type="protein sequence ID" value="OWV11972.1"/>
    <property type="molecule type" value="Genomic_DNA"/>
</dbReference>
<accession>A0A246RS72</accession>